<protein>
    <submittedName>
        <fullName evidence="1">ORF57</fullName>
    </submittedName>
</protein>
<dbReference type="EMBL" id="BK067786">
    <property type="protein sequence ID" value="DBA51915.1"/>
    <property type="molecule type" value="Genomic_DNA"/>
</dbReference>
<name>A0AAT9JGV6_9VIRU</name>
<proteinExistence type="predicted"/>
<accession>A0AAT9JGV6</accession>
<sequence>MSNDLEVMQNELFEIVGQATLYLNRNGMRFDAVHDLIIQTVEDSFLQMKTVLEKEREN</sequence>
<reference evidence="1" key="2">
    <citation type="submission" date="2024-03" db="EMBL/GenBank/DDBJ databases">
        <authorList>
            <person name="Ni Y."/>
            <person name="Xu T."/>
            <person name="Yan S."/>
            <person name="Chen L."/>
            <person name="Wang Y."/>
        </authorList>
    </citation>
    <scope>NUCLEOTIDE SEQUENCE</scope>
    <source>
        <strain evidence="1">NBC1</strain>
    </source>
</reference>
<organism evidence="1">
    <name type="scientific">Nitrosopumilaceae spindle-shaped virus</name>
    <dbReference type="NCBI Taxonomy" id="3065433"/>
    <lineage>
        <taxon>Viruses</taxon>
    </lineage>
</organism>
<evidence type="ECO:0000313" key="1">
    <source>
        <dbReference type="EMBL" id="DBA51915.1"/>
    </source>
</evidence>
<reference evidence="1" key="1">
    <citation type="journal article" date="2024" name="Environ. Microbiol. Rep.">
        <title>Hiding in plain sight: The discovery of complete genomes of 11 hypothetical spindle-shaped viruses that putatively infect mesophilic ammonia-oxidizing archaea.</title>
        <authorList>
            <person name="Ni Y."/>
            <person name="Xu T."/>
            <person name="Yan S."/>
            <person name="Chen L."/>
            <person name="Wang Y."/>
        </authorList>
    </citation>
    <scope>NUCLEOTIDE SEQUENCE</scope>
    <source>
        <strain evidence="1">NBC1</strain>
    </source>
</reference>